<name>A0ABN6DE93_9BURK</name>
<dbReference type="InterPro" id="IPR050793">
    <property type="entry name" value="CMP-NeuNAc_synthase"/>
</dbReference>
<reference evidence="1 2" key="1">
    <citation type="journal article" date="2021" name="Microbiol. Spectr.">
        <title>A Single Bacterium Capable of Oxidation and Reduction of Iron at Circumneutral pH.</title>
        <authorList>
            <person name="Kato S."/>
            <person name="Ohkuma M."/>
        </authorList>
    </citation>
    <scope>NUCLEOTIDE SEQUENCE [LARGE SCALE GENOMIC DNA]</scope>
    <source>
        <strain evidence="1 2">MIZ03</strain>
    </source>
</reference>
<protein>
    <submittedName>
        <fullName evidence="1">CMP-N,N'-diacetyllegionaminic acid synthase</fullName>
    </submittedName>
</protein>
<dbReference type="PANTHER" id="PTHR21485:SF6">
    <property type="entry name" value="N-ACYLNEURAMINATE CYTIDYLYLTRANSFERASE-RELATED"/>
    <property type="match status" value="1"/>
</dbReference>
<evidence type="ECO:0000313" key="2">
    <source>
        <dbReference type="Proteomes" id="UP000824366"/>
    </source>
</evidence>
<proteinExistence type="predicted"/>
<dbReference type="Pfam" id="PF02348">
    <property type="entry name" value="CTP_transf_3"/>
    <property type="match status" value="1"/>
</dbReference>
<accession>A0ABN6DE93</accession>
<keyword evidence="2" id="KW-1185">Reference proteome</keyword>
<organism evidence="1 2">
    <name type="scientific">Rhodoferax lithotrophicus</name>
    <dbReference type="NCBI Taxonomy" id="2798804"/>
    <lineage>
        <taxon>Bacteria</taxon>
        <taxon>Pseudomonadati</taxon>
        <taxon>Pseudomonadota</taxon>
        <taxon>Betaproteobacteria</taxon>
        <taxon>Burkholderiales</taxon>
        <taxon>Comamonadaceae</taxon>
        <taxon>Rhodoferax</taxon>
    </lineage>
</organism>
<dbReference type="RefSeq" id="WP_223905231.1">
    <property type="nucleotide sequence ID" value="NZ_AP024238.1"/>
</dbReference>
<gene>
    <name evidence="1" type="ORF">MIZ03_4214</name>
</gene>
<dbReference type="PANTHER" id="PTHR21485">
    <property type="entry name" value="HAD SUPERFAMILY MEMBERS CMAS AND KDSC"/>
    <property type="match status" value="1"/>
</dbReference>
<sequence length="234" mass="25745">MKAIAFIFARGGSKGLPGKNIRPLAGKPLIAWSIEQALAVKRIERVIVSTDSEEIAQVAREFGAEVPFIRPAELAQDNSPEWLAWRHAINYLQEKNGVLPTAMVSVPATAPLRLPIDIENCLDAYEKGDADIVITVSEANRSPYFNMVKTNEDGTVSLVIPPQTAITRRQDVPVVYDMATVAYVARPEFVLTHHAVFEGRVKAVIVPKDRAVDIDTLLDFQMAECLLSFKGTSC</sequence>
<dbReference type="SUPFAM" id="SSF53448">
    <property type="entry name" value="Nucleotide-diphospho-sugar transferases"/>
    <property type="match status" value="1"/>
</dbReference>
<evidence type="ECO:0000313" key="1">
    <source>
        <dbReference type="EMBL" id="BCO29299.1"/>
    </source>
</evidence>
<dbReference type="InterPro" id="IPR003329">
    <property type="entry name" value="Cytidylyl_trans"/>
</dbReference>
<dbReference type="Gene3D" id="3.90.550.10">
    <property type="entry name" value="Spore Coat Polysaccharide Biosynthesis Protein SpsA, Chain A"/>
    <property type="match status" value="1"/>
</dbReference>
<dbReference type="Proteomes" id="UP000824366">
    <property type="component" value="Chromosome"/>
</dbReference>
<dbReference type="EMBL" id="AP024238">
    <property type="protein sequence ID" value="BCO29299.1"/>
    <property type="molecule type" value="Genomic_DNA"/>
</dbReference>
<dbReference type="InterPro" id="IPR029044">
    <property type="entry name" value="Nucleotide-diphossugar_trans"/>
</dbReference>
<dbReference type="CDD" id="cd02513">
    <property type="entry name" value="CMP-NeuAc_Synthase"/>
    <property type="match status" value="1"/>
</dbReference>